<accession>A0A843W1F4</accession>
<gene>
    <name evidence="1" type="ORF">Taro_032253</name>
</gene>
<proteinExistence type="predicted"/>
<dbReference type="Proteomes" id="UP000652761">
    <property type="component" value="Unassembled WGS sequence"/>
</dbReference>
<name>A0A843W1F4_COLES</name>
<evidence type="ECO:0000313" key="1">
    <source>
        <dbReference type="EMBL" id="MQL99530.1"/>
    </source>
</evidence>
<organism evidence="1 2">
    <name type="scientific">Colocasia esculenta</name>
    <name type="common">Wild taro</name>
    <name type="synonym">Arum esculentum</name>
    <dbReference type="NCBI Taxonomy" id="4460"/>
    <lineage>
        <taxon>Eukaryota</taxon>
        <taxon>Viridiplantae</taxon>
        <taxon>Streptophyta</taxon>
        <taxon>Embryophyta</taxon>
        <taxon>Tracheophyta</taxon>
        <taxon>Spermatophyta</taxon>
        <taxon>Magnoliopsida</taxon>
        <taxon>Liliopsida</taxon>
        <taxon>Araceae</taxon>
        <taxon>Aroideae</taxon>
        <taxon>Colocasieae</taxon>
        <taxon>Colocasia</taxon>
    </lineage>
</organism>
<protein>
    <submittedName>
        <fullName evidence="1">Uncharacterized protein</fullName>
    </submittedName>
</protein>
<comment type="caution">
    <text evidence="1">The sequence shown here is derived from an EMBL/GenBank/DDBJ whole genome shotgun (WGS) entry which is preliminary data.</text>
</comment>
<sequence length="98" mass="10751">MKLRFRKRAEPETSQIVCFVPIDLQEIVKDKLEEFASQSCDSQVASTLDKVLSLVVGQRSGYVRGRGCGPKPPSKSAVTTATIVGLQAQVKDKDERIS</sequence>
<keyword evidence="2" id="KW-1185">Reference proteome</keyword>
<dbReference type="EMBL" id="NMUH01002365">
    <property type="protein sequence ID" value="MQL99530.1"/>
    <property type="molecule type" value="Genomic_DNA"/>
</dbReference>
<dbReference type="AlphaFoldDB" id="A0A843W1F4"/>
<dbReference type="OrthoDB" id="1305196at2759"/>
<reference evidence="1" key="1">
    <citation type="submission" date="2017-07" db="EMBL/GenBank/DDBJ databases">
        <title>Taro Niue Genome Assembly and Annotation.</title>
        <authorList>
            <person name="Atibalentja N."/>
            <person name="Keating K."/>
            <person name="Fields C.J."/>
        </authorList>
    </citation>
    <scope>NUCLEOTIDE SEQUENCE</scope>
    <source>
        <strain evidence="1">Niue_2</strain>
        <tissue evidence="1">Leaf</tissue>
    </source>
</reference>
<evidence type="ECO:0000313" key="2">
    <source>
        <dbReference type="Proteomes" id="UP000652761"/>
    </source>
</evidence>